<dbReference type="Pfam" id="PF13365">
    <property type="entry name" value="Trypsin_2"/>
    <property type="match status" value="1"/>
</dbReference>
<reference evidence="2" key="1">
    <citation type="submission" date="2023-01" db="EMBL/GenBank/DDBJ databases">
        <title>Whole genome sequence of Paucibacter sp. S2-9 isolated from pond sediment.</title>
        <authorList>
            <person name="Jung J.Y."/>
        </authorList>
    </citation>
    <scope>NUCLEOTIDE SEQUENCE</scope>
    <source>
        <strain evidence="2">S2-9</strain>
    </source>
</reference>
<dbReference type="GO" id="GO:0006508">
    <property type="term" value="P:proteolysis"/>
    <property type="evidence" value="ECO:0007669"/>
    <property type="project" value="UniProtKB-KW"/>
</dbReference>
<dbReference type="KEGG" id="pais:PFX98_02000"/>
<dbReference type="PRINTS" id="PR00834">
    <property type="entry name" value="PROTEASES2C"/>
</dbReference>
<evidence type="ECO:0000313" key="2">
    <source>
        <dbReference type="EMBL" id="WIT12403.1"/>
    </source>
</evidence>
<feature type="signal peptide" evidence="1">
    <location>
        <begin position="1"/>
        <end position="26"/>
    </location>
</feature>
<dbReference type="Proteomes" id="UP001177769">
    <property type="component" value="Chromosome"/>
</dbReference>
<keyword evidence="2" id="KW-0645">Protease</keyword>
<dbReference type="AlphaFoldDB" id="A0AA95NF06"/>
<keyword evidence="2" id="KW-0378">Hydrolase</keyword>
<dbReference type="InterPro" id="IPR009003">
    <property type="entry name" value="Peptidase_S1_PA"/>
</dbReference>
<dbReference type="RefSeq" id="WP_285233501.1">
    <property type="nucleotide sequence ID" value="NZ_CP116346.1"/>
</dbReference>
<dbReference type="GO" id="GO:0004252">
    <property type="term" value="F:serine-type endopeptidase activity"/>
    <property type="evidence" value="ECO:0007669"/>
    <property type="project" value="InterPro"/>
</dbReference>
<keyword evidence="3" id="KW-1185">Reference proteome</keyword>
<dbReference type="PANTHER" id="PTHR43019">
    <property type="entry name" value="SERINE ENDOPROTEASE DEGS"/>
    <property type="match status" value="1"/>
</dbReference>
<dbReference type="PANTHER" id="PTHR43019:SF23">
    <property type="entry name" value="PROTEASE DO-LIKE 5, CHLOROPLASTIC"/>
    <property type="match status" value="1"/>
</dbReference>
<protein>
    <submittedName>
        <fullName evidence="2">Serine protease</fullName>
    </submittedName>
</protein>
<dbReference type="EMBL" id="CP116346">
    <property type="protein sequence ID" value="WIT12403.1"/>
    <property type="molecule type" value="Genomic_DNA"/>
</dbReference>
<sequence length="448" mass="49811">MRPLLMQIRLLAALIAALAWAQNAQAQAAAAVRPAASAAAPAAEVSATARRVYERARAHLLQIRTLLKNQDSQASVGSGFVVSEEGHVITNYHVVSQFALEPERYRLRYGSTDGEGGNLELLDIDVRRDLALLRVVDRKPQGFMKFRAVEAPLSKGDRIYSMGNPHDVAFAVVEGNYNGLVERSFDPLIYYAGSINSGMSGGPVVDEEGRVVGINVSAMFFAQQMSFLVPGEYALKLLERSRAAKPISSPVWPRLREQLMAYQDELVQGFMAQPWRDAGHQRYQLPVPQEKFMRCWGRGTSADTKGLEFQRSQCRQDHAIFINGGMQTGYLDMSHEAYDGAKLGALRFSRQYSNSFRNERLGRDDRDRTAPFCKEEFVQRDGLPLRAVVCLRAYRKLAGLHDLSVIVTTVDASTEGALGRFDAKGISFDNALKLSAHYLKGFAWTTPR</sequence>
<organism evidence="2 3">
    <name type="scientific">Paucibacter sediminis</name>
    <dbReference type="NCBI Taxonomy" id="3019553"/>
    <lineage>
        <taxon>Bacteria</taxon>
        <taxon>Pseudomonadati</taxon>
        <taxon>Pseudomonadota</taxon>
        <taxon>Betaproteobacteria</taxon>
        <taxon>Burkholderiales</taxon>
        <taxon>Sphaerotilaceae</taxon>
        <taxon>Roseateles</taxon>
    </lineage>
</organism>
<proteinExistence type="predicted"/>
<dbReference type="InterPro" id="IPR001940">
    <property type="entry name" value="Peptidase_S1C"/>
</dbReference>
<accession>A0AA95NF06</accession>
<name>A0AA95NF06_9BURK</name>
<keyword evidence="1" id="KW-0732">Signal</keyword>
<evidence type="ECO:0000313" key="3">
    <source>
        <dbReference type="Proteomes" id="UP001177769"/>
    </source>
</evidence>
<feature type="chain" id="PRO_5041722815" evidence="1">
    <location>
        <begin position="27"/>
        <end position="448"/>
    </location>
</feature>
<dbReference type="SUPFAM" id="SSF50494">
    <property type="entry name" value="Trypsin-like serine proteases"/>
    <property type="match status" value="1"/>
</dbReference>
<dbReference type="Gene3D" id="2.40.10.120">
    <property type="match status" value="1"/>
</dbReference>
<evidence type="ECO:0000256" key="1">
    <source>
        <dbReference type="SAM" id="SignalP"/>
    </source>
</evidence>
<gene>
    <name evidence="2" type="ORF">PFX98_02000</name>
</gene>